<dbReference type="eggNOG" id="ENOG502QURG">
    <property type="taxonomic scope" value="Eukaryota"/>
</dbReference>
<dbReference type="InterPro" id="IPR007568">
    <property type="entry name" value="RTA1"/>
</dbReference>
<dbReference type="RefSeq" id="XP_002481663.1">
    <property type="nucleotide sequence ID" value="XM_002481618.1"/>
</dbReference>
<evidence type="ECO:0000256" key="4">
    <source>
        <dbReference type="ARBA" id="ARBA00023136"/>
    </source>
</evidence>
<dbReference type="PANTHER" id="PTHR31465">
    <property type="entry name" value="PROTEIN RTA1-RELATED"/>
    <property type="match status" value="1"/>
</dbReference>
<dbReference type="HOGENOM" id="CLU_033465_3_1_1"/>
<feature type="transmembrane region" description="Helical" evidence="5">
    <location>
        <begin position="186"/>
        <end position="212"/>
    </location>
</feature>
<evidence type="ECO:0000256" key="2">
    <source>
        <dbReference type="ARBA" id="ARBA00022692"/>
    </source>
</evidence>
<accession>B8M9B1</accession>
<evidence type="ECO:0000256" key="1">
    <source>
        <dbReference type="ARBA" id="ARBA00004141"/>
    </source>
</evidence>
<keyword evidence="4 5" id="KW-0472">Membrane</keyword>
<dbReference type="VEuPathDB" id="FungiDB:TSTA_114780"/>
<dbReference type="Proteomes" id="UP000001745">
    <property type="component" value="Unassembled WGS sequence"/>
</dbReference>
<dbReference type="InParanoid" id="B8M9B1"/>
<proteinExistence type="predicted"/>
<feature type="transmembrane region" description="Helical" evidence="5">
    <location>
        <begin position="22"/>
        <end position="41"/>
    </location>
</feature>
<dbReference type="STRING" id="441959.B8M9B1"/>
<evidence type="ECO:0000313" key="7">
    <source>
        <dbReference type="Proteomes" id="UP000001745"/>
    </source>
</evidence>
<evidence type="ECO:0000256" key="5">
    <source>
        <dbReference type="SAM" id="Phobius"/>
    </source>
</evidence>
<name>B8M9B1_TALSN</name>
<dbReference type="AlphaFoldDB" id="B8M9B1"/>
<dbReference type="OrthoDB" id="3358017at2759"/>
<dbReference type="OMA" id="YLMRSEV"/>
<sequence>MSSIASSDGTINFALYRYTPSITAASIFAAVFLLITIFHCIRLWRCRAYSFIPFIIGLLCENSLPPSSWKEFKFTRMINKAIFNVTVECAGYIARIFSHFNTTALGPYIVQTMLILVAPPLFAASIYMTLGRVIGTLNSQQLSIVPVRFLTRIFVVGDVISFLLQCGGGGYMAAGTVSAMNTGANIVIGGLAIQLLFFGFFVVVSAVFHWRVKRRKSRNISPLSGRSKNWESVMWALYAACSLILVRSIFRVVEFVEGNDGFIMKREYLLYIFDACLMSLTGAVLAVVYPGSYLGRDDGKRESALRLMSTDEESSGQQRLKSSGA</sequence>
<protein>
    <submittedName>
        <fullName evidence="6">RTA1 domain protein, putative</fullName>
    </submittedName>
</protein>
<comment type="subcellular location">
    <subcellularLocation>
        <location evidence="1">Membrane</location>
        <topology evidence="1">Multi-pass membrane protein</topology>
    </subcellularLocation>
</comment>
<organism evidence="6 7">
    <name type="scientific">Talaromyces stipitatus (strain ATCC 10500 / CBS 375.48 / QM 6759 / NRRL 1006)</name>
    <name type="common">Penicillium stipitatum</name>
    <dbReference type="NCBI Taxonomy" id="441959"/>
    <lineage>
        <taxon>Eukaryota</taxon>
        <taxon>Fungi</taxon>
        <taxon>Dikarya</taxon>
        <taxon>Ascomycota</taxon>
        <taxon>Pezizomycotina</taxon>
        <taxon>Eurotiomycetes</taxon>
        <taxon>Eurotiomycetidae</taxon>
        <taxon>Eurotiales</taxon>
        <taxon>Trichocomaceae</taxon>
        <taxon>Talaromyces</taxon>
        <taxon>Talaromyces sect. Talaromyces</taxon>
    </lineage>
</organism>
<feature type="transmembrane region" description="Helical" evidence="5">
    <location>
        <begin position="149"/>
        <end position="174"/>
    </location>
</feature>
<keyword evidence="7" id="KW-1185">Reference proteome</keyword>
<dbReference type="EMBL" id="EQ962655">
    <property type="protein sequence ID" value="EED17671.1"/>
    <property type="molecule type" value="Genomic_DNA"/>
</dbReference>
<keyword evidence="3 5" id="KW-1133">Transmembrane helix</keyword>
<evidence type="ECO:0000313" key="6">
    <source>
        <dbReference type="EMBL" id="EED17671.1"/>
    </source>
</evidence>
<evidence type="ECO:0000256" key="3">
    <source>
        <dbReference type="ARBA" id="ARBA00022989"/>
    </source>
</evidence>
<dbReference type="GO" id="GO:0016020">
    <property type="term" value="C:membrane"/>
    <property type="evidence" value="ECO:0007669"/>
    <property type="project" value="UniProtKB-SubCell"/>
</dbReference>
<dbReference type="PhylomeDB" id="B8M9B1"/>
<gene>
    <name evidence="6" type="ORF">TSTA_114780</name>
</gene>
<keyword evidence="2 5" id="KW-0812">Transmembrane</keyword>
<feature type="transmembrane region" description="Helical" evidence="5">
    <location>
        <begin position="270"/>
        <end position="291"/>
    </location>
</feature>
<reference evidence="7" key="1">
    <citation type="journal article" date="2015" name="Genome Announc.">
        <title>Genome sequence of the AIDS-associated pathogen Penicillium marneffei (ATCC18224) and its near taxonomic relative Talaromyces stipitatus (ATCC10500).</title>
        <authorList>
            <person name="Nierman W.C."/>
            <person name="Fedorova-Abrams N.D."/>
            <person name="Andrianopoulos A."/>
        </authorList>
    </citation>
    <scope>NUCLEOTIDE SEQUENCE [LARGE SCALE GENOMIC DNA]</scope>
    <source>
        <strain evidence="7">ATCC 10500 / CBS 375.48 / QM 6759 / NRRL 1006</strain>
    </source>
</reference>
<dbReference type="PANTHER" id="PTHR31465:SF31">
    <property type="entry name" value="DOMAIN PROTEIN, PUTATIVE (AFU_ORTHOLOGUE AFUA_6G09550)-RELATED"/>
    <property type="match status" value="1"/>
</dbReference>
<feature type="transmembrane region" description="Helical" evidence="5">
    <location>
        <begin position="108"/>
        <end position="128"/>
    </location>
</feature>
<dbReference type="GeneID" id="8101288"/>
<dbReference type="Pfam" id="PF04479">
    <property type="entry name" value="RTA1"/>
    <property type="match status" value="1"/>
</dbReference>